<evidence type="ECO:0000259" key="6">
    <source>
        <dbReference type="PROSITE" id="PS50977"/>
    </source>
</evidence>
<dbReference type="Pfam" id="PF13977">
    <property type="entry name" value="TetR_C_6"/>
    <property type="match status" value="1"/>
</dbReference>
<feature type="DNA-binding region" description="H-T-H motif" evidence="5">
    <location>
        <begin position="31"/>
        <end position="50"/>
    </location>
</feature>
<dbReference type="InterPro" id="IPR036271">
    <property type="entry name" value="Tet_transcr_reg_TetR-rel_C_sf"/>
</dbReference>
<sequence>MPRVVDHEQRRAELIDVVWQLIVEDGLPGITIRRVAERSGWSSGAVRHYLPTREAMLDAAAAQVGAAIEQRVRAVPTDSTPRQALVGVLAAVLPDDERMRQASRVWLAFVGQSASDRDLAERQGIVYSDLNELLVRLLDWAGTEGRAVAAGPVASATQLQALVDGLTVHVLLDQVSVESARQVLQNAVDAVLG</sequence>
<dbReference type="Gene3D" id="1.10.357.10">
    <property type="entry name" value="Tetracycline Repressor, domain 2"/>
    <property type="match status" value="1"/>
</dbReference>
<evidence type="ECO:0000256" key="2">
    <source>
        <dbReference type="ARBA" id="ARBA00023015"/>
    </source>
</evidence>
<dbReference type="SUPFAM" id="SSF46689">
    <property type="entry name" value="Homeodomain-like"/>
    <property type="match status" value="1"/>
</dbReference>
<organism evidence="7 8">
    <name type="scientific">Micropruina glycogenica</name>
    <dbReference type="NCBI Taxonomy" id="75385"/>
    <lineage>
        <taxon>Bacteria</taxon>
        <taxon>Bacillati</taxon>
        <taxon>Actinomycetota</taxon>
        <taxon>Actinomycetes</taxon>
        <taxon>Propionibacteriales</taxon>
        <taxon>Nocardioidaceae</taxon>
        <taxon>Micropruina</taxon>
    </lineage>
</organism>
<dbReference type="PANTHER" id="PTHR30055">
    <property type="entry name" value="HTH-TYPE TRANSCRIPTIONAL REGULATOR RUTR"/>
    <property type="match status" value="1"/>
</dbReference>
<dbReference type="GO" id="GO:0003700">
    <property type="term" value="F:DNA-binding transcription factor activity"/>
    <property type="evidence" value="ECO:0007669"/>
    <property type="project" value="TreeGrafter"/>
</dbReference>
<dbReference type="GO" id="GO:0000976">
    <property type="term" value="F:transcription cis-regulatory region binding"/>
    <property type="evidence" value="ECO:0007669"/>
    <property type="project" value="TreeGrafter"/>
</dbReference>
<protein>
    <submittedName>
        <fullName evidence="7">Transcriptional regulator</fullName>
    </submittedName>
</protein>
<evidence type="ECO:0000256" key="1">
    <source>
        <dbReference type="ARBA" id="ARBA00022491"/>
    </source>
</evidence>
<keyword evidence="3 5" id="KW-0238">DNA-binding</keyword>
<dbReference type="OrthoDB" id="9816296at2"/>
<keyword evidence="4" id="KW-0804">Transcription</keyword>
<dbReference type="EMBL" id="LT985188">
    <property type="protein sequence ID" value="SPD88258.1"/>
    <property type="molecule type" value="Genomic_DNA"/>
</dbReference>
<evidence type="ECO:0000313" key="7">
    <source>
        <dbReference type="EMBL" id="SPD88258.1"/>
    </source>
</evidence>
<dbReference type="SUPFAM" id="SSF48498">
    <property type="entry name" value="Tetracyclin repressor-like, C-terminal domain"/>
    <property type="match status" value="1"/>
</dbReference>
<dbReference type="AlphaFoldDB" id="A0A2N9JL22"/>
<keyword evidence="1" id="KW-0678">Repressor</keyword>
<dbReference type="InterPro" id="IPR001647">
    <property type="entry name" value="HTH_TetR"/>
</dbReference>
<evidence type="ECO:0000256" key="4">
    <source>
        <dbReference type="ARBA" id="ARBA00023163"/>
    </source>
</evidence>
<dbReference type="PANTHER" id="PTHR30055:SF228">
    <property type="entry name" value="TRANSCRIPTIONAL REGULATOR-RELATED"/>
    <property type="match status" value="1"/>
</dbReference>
<reference evidence="7 8" key="1">
    <citation type="submission" date="2018-02" db="EMBL/GenBank/DDBJ databases">
        <authorList>
            <person name="Cohen D.B."/>
            <person name="Kent A.D."/>
        </authorList>
    </citation>
    <scope>NUCLEOTIDE SEQUENCE [LARGE SCALE GENOMIC DNA]</scope>
    <source>
        <strain evidence="7">1</strain>
    </source>
</reference>
<dbReference type="KEGG" id="mgg:MPLG2_3228"/>
<dbReference type="Proteomes" id="UP000238164">
    <property type="component" value="Chromosome 1"/>
</dbReference>
<evidence type="ECO:0000256" key="3">
    <source>
        <dbReference type="ARBA" id="ARBA00023125"/>
    </source>
</evidence>
<keyword evidence="2" id="KW-0805">Transcription regulation</keyword>
<evidence type="ECO:0000313" key="8">
    <source>
        <dbReference type="Proteomes" id="UP000238164"/>
    </source>
</evidence>
<proteinExistence type="predicted"/>
<keyword evidence="8" id="KW-1185">Reference proteome</keyword>
<name>A0A2N9JL22_9ACTN</name>
<dbReference type="PROSITE" id="PS50977">
    <property type="entry name" value="HTH_TETR_2"/>
    <property type="match status" value="1"/>
</dbReference>
<evidence type="ECO:0000256" key="5">
    <source>
        <dbReference type="PROSITE-ProRule" id="PRU00335"/>
    </source>
</evidence>
<dbReference type="RefSeq" id="WP_105186807.1">
    <property type="nucleotide sequence ID" value="NZ_BAAAGO010000044.1"/>
</dbReference>
<accession>A0A2N9JL22</accession>
<dbReference type="InterPro" id="IPR039538">
    <property type="entry name" value="BetI_C"/>
</dbReference>
<dbReference type="InterPro" id="IPR050109">
    <property type="entry name" value="HTH-type_TetR-like_transc_reg"/>
</dbReference>
<feature type="domain" description="HTH tetR-type" evidence="6">
    <location>
        <begin position="8"/>
        <end position="68"/>
    </location>
</feature>
<dbReference type="InterPro" id="IPR009057">
    <property type="entry name" value="Homeodomain-like_sf"/>
</dbReference>
<gene>
    <name evidence="7" type="ORF">MPLG2_3228</name>
</gene>